<dbReference type="FunFam" id="1.10.287.130:FF:000001">
    <property type="entry name" value="Two-component sensor histidine kinase"/>
    <property type="match status" value="1"/>
</dbReference>
<keyword evidence="10" id="KW-1133">Transmembrane helix</keyword>
<dbReference type="InterPro" id="IPR003661">
    <property type="entry name" value="HisK_dim/P_dom"/>
</dbReference>
<evidence type="ECO:0000256" key="2">
    <source>
        <dbReference type="ARBA" id="ARBA00004429"/>
    </source>
</evidence>
<dbReference type="CDD" id="cd00075">
    <property type="entry name" value="HATPase"/>
    <property type="match status" value="1"/>
</dbReference>
<dbReference type="PANTHER" id="PTHR43547:SF2">
    <property type="entry name" value="HYBRID SIGNAL TRANSDUCTION HISTIDINE KINASE C"/>
    <property type="match status" value="1"/>
</dbReference>
<dbReference type="RefSeq" id="WP_163964188.1">
    <property type="nucleotide sequence ID" value="NZ_JAAIVB010000045.1"/>
</dbReference>
<dbReference type="InterPro" id="IPR011006">
    <property type="entry name" value="CheY-like_superfamily"/>
</dbReference>
<feature type="transmembrane region" description="Helical" evidence="10">
    <location>
        <begin position="48"/>
        <end position="68"/>
    </location>
</feature>
<dbReference type="InterPro" id="IPR036097">
    <property type="entry name" value="HisK_dim/P_sf"/>
</dbReference>
<dbReference type="Pfam" id="PF00512">
    <property type="entry name" value="HisKA"/>
    <property type="match status" value="1"/>
</dbReference>
<feature type="modified residue" description="4-aspartylphosphate" evidence="9">
    <location>
        <position position="396"/>
    </location>
</feature>
<keyword evidence="7" id="KW-0902">Two-component regulatory system</keyword>
<evidence type="ECO:0000256" key="8">
    <source>
        <dbReference type="ARBA" id="ARBA00023136"/>
    </source>
</evidence>
<protein>
    <recommendedName>
        <fullName evidence="3">histidine kinase</fullName>
        <ecNumber evidence="3">2.7.13.3</ecNumber>
    </recommendedName>
</protein>
<feature type="domain" description="Response regulatory" evidence="12">
    <location>
        <begin position="347"/>
        <end position="462"/>
    </location>
</feature>
<comment type="caution">
    <text evidence="13">The sequence shown here is derived from an EMBL/GenBank/DDBJ whole genome shotgun (WGS) entry which is preliminary data.</text>
</comment>
<dbReference type="PRINTS" id="PR00344">
    <property type="entry name" value="BCTRLSENSOR"/>
</dbReference>
<evidence type="ECO:0000313" key="14">
    <source>
        <dbReference type="Proteomes" id="UP000482155"/>
    </source>
</evidence>
<dbReference type="Gene3D" id="1.10.287.130">
    <property type="match status" value="1"/>
</dbReference>
<evidence type="ECO:0000256" key="5">
    <source>
        <dbReference type="ARBA" id="ARBA00022679"/>
    </source>
</evidence>
<dbReference type="Proteomes" id="UP000482155">
    <property type="component" value="Unassembled WGS sequence"/>
</dbReference>
<dbReference type="InterPro" id="IPR001789">
    <property type="entry name" value="Sig_transdc_resp-reg_receiver"/>
</dbReference>
<dbReference type="CDD" id="cd00082">
    <property type="entry name" value="HisKA"/>
    <property type="match status" value="1"/>
</dbReference>
<feature type="transmembrane region" description="Helical" evidence="10">
    <location>
        <begin position="17"/>
        <end position="36"/>
    </location>
</feature>
<dbReference type="PANTHER" id="PTHR43547">
    <property type="entry name" value="TWO-COMPONENT HISTIDINE KINASE"/>
    <property type="match status" value="1"/>
</dbReference>
<dbReference type="SMART" id="SM00388">
    <property type="entry name" value="HisKA"/>
    <property type="match status" value="1"/>
</dbReference>
<dbReference type="SMART" id="SM00387">
    <property type="entry name" value="HATPase_c"/>
    <property type="match status" value="1"/>
</dbReference>
<organism evidence="13 14">
    <name type="scientific">Noviherbaspirillum galbum</name>
    <dbReference type="NCBI Taxonomy" id="2709383"/>
    <lineage>
        <taxon>Bacteria</taxon>
        <taxon>Pseudomonadati</taxon>
        <taxon>Pseudomonadota</taxon>
        <taxon>Betaproteobacteria</taxon>
        <taxon>Burkholderiales</taxon>
        <taxon>Oxalobacteraceae</taxon>
        <taxon>Noviherbaspirillum</taxon>
    </lineage>
</organism>
<feature type="domain" description="Histidine kinase" evidence="11">
    <location>
        <begin position="105"/>
        <end position="324"/>
    </location>
</feature>
<dbReference type="EMBL" id="JAAIVB010000045">
    <property type="protein sequence ID" value="NEX62209.1"/>
    <property type="molecule type" value="Genomic_DNA"/>
</dbReference>
<keyword evidence="14" id="KW-1185">Reference proteome</keyword>
<evidence type="ECO:0000256" key="1">
    <source>
        <dbReference type="ARBA" id="ARBA00000085"/>
    </source>
</evidence>
<sequence length="462" mass="50462">MASLSGSAADSRLLRELFIPAIIAPVLLGLVLVSVVQTTGVFNDVGTTIWLFGWGLLIVLIIVMWRFAYHLHQTESAREVVEHERNEAMQALQLANERKNEFLAMLAHELRNPLAPISTAAELLGTAYASDPTQVRLAGEIISRQVNHMVHLVDDLLDVSRVTRGMIPLDKQIVDVRQIVGDAIEQVEPLIQMNGHSLTIDIPSFRVFVDGDHKRLVQVMANLLANAAKYTPENGQLAISMMRTEGKVTIKVQDNGLGIAPALVDEIFGLFIQAKRTPDRSQGGLGLGLALVKTLIDLHGGEVFAESEGVGKGSTFTIVLPEAVERHHSPAIQNKQLKPTHVCRALKVLIVDDNADAADTLGSMLRAEGLQVFVTYASNQALECACHENPDAYIIDIGLPDIDGYELARRLRKRQDGYSPMLVALTGYGSQFVRDNAIDAGFDHYFVKPAPVQKLIAVLGKA</sequence>
<proteinExistence type="predicted"/>
<evidence type="ECO:0000259" key="12">
    <source>
        <dbReference type="PROSITE" id="PS50110"/>
    </source>
</evidence>
<comment type="subcellular location">
    <subcellularLocation>
        <location evidence="2">Cell inner membrane</location>
        <topology evidence="2">Multi-pass membrane protein</topology>
    </subcellularLocation>
</comment>
<dbReference type="Gene3D" id="3.40.50.2300">
    <property type="match status" value="1"/>
</dbReference>
<keyword evidence="8 10" id="KW-0472">Membrane</keyword>
<evidence type="ECO:0000259" key="11">
    <source>
        <dbReference type="PROSITE" id="PS50109"/>
    </source>
</evidence>
<dbReference type="InterPro" id="IPR005467">
    <property type="entry name" value="His_kinase_dom"/>
</dbReference>
<dbReference type="InterPro" id="IPR004358">
    <property type="entry name" value="Sig_transdc_His_kin-like_C"/>
</dbReference>
<dbReference type="SUPFAM" id="SSF47384">
    <property type="entry name" value="Homodimeric domain of signal transducing histidine kinase"/>
    <property type="match status" value="1"/>
</dbReference>
<dbReference type="Pfam" id="PF02518">
    <property type="entry name" value="HATPase_c"/>
    <property type="match status" value="1"/>
</dbReference>
<evidence type="ECO:0000256" key="4">
    <source>
        <dbReference type="ARBA" id="ARBA00022553"/>
    </source>
</evidence>
<dbReference type="PROSITE" id="PS50110">
    <property type="entry name" value="RESPONSE_REGULATORY"/>
    <property type="match status" value="1"/>
</dbReference>
<dbReference type="InterPro" id="IPR003594">
    <property type="entry name" value="HATPase_dom"/>
</dbReference>
<name>A0A6B3SWU1_9BURK</name>
<evidence type="ECO:0000313" key="13">
    <source>
        <dbReference type="EMBL" id="NEX62209.1"/>
    </source>
</evidence>
<dbReference type="GO" id="GO:0005886">
    <property type="term" value="C:plasma membrane"/>
    <property type="evidence" value="ECO:0007669"/>
    <property type="project" value="UniProtKB-SubCell"/>
</dbReference>
<dbReference type="Pfam" id="PF00072">
    <property type="entry name" value="Response_reg"/>
    <property type="match status" value="1"/>
</dbReference>
<keyword evidence="10" id="KW-0812">Transmembrane</keyword>
<dbReference type="PROSITE" id="PS50109">
    <property type="entry name" value="HIS_KIN"/>
    <property type="match status" value="1"/>
</dbReference>
<keyword evidence="4 9" id="KW-0597">Phosphoprotein</keyword>
<reference evidence="13 14" key="1">
    <citation type="submission" date="2020-02" db="EMBL/GenBank/DDBJ databases">
        <authorList>
            <person name="Kim M.K."/>
        </authorList>
    </citation>
    <scope>NUCLEOTIDE SEQUENCE [LARGE SCALE GENOMIC DNA]</scope>
    <source>
        <strain evidence="13 14">17J57-3</strain>
    </source>
</reference>
<dbReference type="SUPFAM" id="SSF52172">
    <property type="entry name" value="CheY-like"/>
    <property type="match status" value="1"/>
</dbReference>
<keyword evidence="5" id="KW-0808">Transferase</keyword>
<dbReference type="InterPro" id="IPR036890">
    <property type="entry name" value="HATPase_C_sf"/>
</dbReference>
<gene>
    <name evidence="13" type="ORF">G3574_14065</name>
</gene>
<comment type="catalytic activity">
    <reaction evidence="1">
        <text>ATP + protein L-histidine = ADP + protein N-phospho-L-histidine.</text>
        <dbReference type="EC" id="2.7.13.3"/>
    </reaction>
</comment>
<evidence type="ECO:0000256" key="3">
    <source>
        <dbReference type="ARBA" id="ARBA00012438"/>
    </source>
</evidence>
<dbReference type="Gene3D" id="3.30.565.10">
    <property type="entry name" value="Histidine kinase-like ATPase, C-terminal domain"/>
    <property type="match status" value="1"/>
</dbReference>
<evidence type="ECO:0000256" key="10">
    <source>
        <dbReference type="SAM" id="Phobius"/>
    </source>
</evidence>
<evidence type="ECO:0000256" key="6">
    <source>
        <dbReference type="ARBA" id="ARBA00022777"/>
    </source>
</evidence>
<evidence type="ECO:0000256" key="7">
    <source>
        <dbReference type="ARBA" id="ARBA00023012"/>
    </source>
</evidence>
<evidence type="ECO:0000256" key="9">
    <source>
        <dbReference type="PROSITE-ProRule" id="PRU00169"/>
    </source>
</evidence>
<dbReference type="FunFam" id="3.30.565.10:FF:000006">
    <property type="entry name" value="Sensor histidine kinase WalK"/>
    <property type="match status" value="1"/>
</dbReference>
<dbReference type="GO" id="GO:0000155">
    <property type="term" value="F:phosphorelay sensor kinase activity"/>
    <property type="evidence" value="ECO:0007669"/>
    <property type="project" value="InterPro"/>
</dbReference>
<dbReference type="AlphaFoldDB" id="A0A6B3SWU1"/>
<keyword evidence="6 13" id="KW-0418">Kinase</keyword>
<dbReference type="SMART" id="SM00448">
    <property type="entry name" value="REC"/>
    <property type="match status" value="1"/>
</dbReference>
<dbReference type="SUPFAM" id="SSF55874">
    <property type="entry name" value="ATPase domain of HSP90 chaperone/DNA topoisomerase II/histidine kinase"/>
    <property type="match status" value="1"/>
</dbReference>
<accession>A0A6B3SWU1</accession>
<dbReference type="EC" id="2.7.13.3" evidence="3"/>